<dbReference type="AlphaFoldDB" id="Q973U7"/>
<sequence length="109" mass="12813">MLSSLTFIKFKIKRRSNKNSNIPQSVFKLKFELLQKLKNFNFICNFYHLIHILNHGIREVYDKEVFVLLNGNIFSPGNDVVRFLGTLFALDSVKSINAGIIWYGVQYYY</sequence>
<name>Q973U7_SULTO</name>
<proteinExistence type="predicted"/>
<reference evidence="2" key="1">
    <citation type="journal article" date="2001" name="DNA Res.">
        <title>Complete genome sequence of an aerobic thermoacidophilic Crenarchaeon, Sulfolobus tokodaii strain7.</title>
        <authorList>
            <person name="Kawarabayasi Y."/>
            <person name="Hino Y."/>
            <person name="Horikawa H."/>
            <person name="Jin-no K."/>
            <person name="Takahashi M."/>
            <person name="Sekine M."/>
            <person name="Baba S."/>
            <person name="Ankai A."/>
            <person name="Kosugi H."/>
            <person name="Hosoyama A."/>
            <person name="Fukui S."/>
            <person name="Nagai Y."/>
            <person name="Nishijima K."/>
            <person name="Otsuka R."/>
            <person name="Nakazawa H."/>
            <person name="Takamiya M."/>
            <person name="Kato Y."/>
            <person name="Yoshizawa T."/>
            <person name="Tanaka T."/>
            <person name="Kudoh Y."/>
            <person name="Yamazaki J."/>
            <person name="Kushida N."/>
            <person name="Oguchi A."/>
            <person name="Aoki K."/>
            <person name="Masuda S."/>
            <person name="Yanagii M."/>
            <person name="Nishimura M."/>
            <person name="Yamagishi A."/>
            <person name="Oshima T."/>
            <person name="Kikuchi H."/>
        </authorList>
    </citation>
    <scope>NUCLEOTIDE SEQUENCE [LARGE SCALE GENOMIC DNA]</scope>
    <source>
        <strain evidence="2">DSM 16993 / JCM 10545 / NBRC 100140 / 7</strain>
    </source>
</reference>
<protein>
    <submittedName>
        <fullName evidence="1">Uncharacterized protein</fullName>
    </submittedName>
</protein>
<evidence type="ECO:0000313" key="2">
    <source>
        <dbReference type="Proteomes" id="UP000001015"/>
    </source>
</evidence>
<gene>
    <name evidence="1" type="primary">ST0801</name>
    <name evidence="1" type="ordered locus">STK_08010</name>
</gene>
<dbReference type="STRING" id="273063.STK_08010"/>
<accession>Q973U7</accession>
<evidence type="ECO:0000313" key="1">
    <source>
        <dbReference type="EMBL" id="BAB65813.1"/>
    </source>
</evidence>
<dbReference type="KEGG" id="sto:STK_08010"/>
<keyword evidence="2" id="KW-1185">Reference proteome</keyword>
<organism evidence="1 2">
    <name type="scientific">Sulfurisphaera tokodaii (strain DSM 16993 / JCM 10545 / NBRC 100140 / 7)</name>
    <name type="common">Sulfolobus tokodaii</name>
    <dbReference type="NCBI Taxonomy" id="273063"/>
    <lineage>
        <taxon>Archaea</taxon>
        <taxon>Thermoproteota</taxon>
        <taxon>Thermoprotei</taxon>
        <taxon>Sulfolobales</taxon>
        <taxon>Sulfolobaceae</taxon>
        <taxon>Sulfurisphaera</taxon>
    </lineage>
</organism>
<dbReference type="Proteomes" id="UP000001015">
    <property type="component" value="Chromosome"/>
</dbReference>
<dbReference type="EMBL" id="BA000023">
    <property type="protein sequence ID" value="BAB65813.1"/>
    <property type="molecule type" value="Genomic_DNA"/>
</dbReference>